<dbReference type="InterPro" id="IPR003877">
    <property type="entry name" value="SPRY_dom"/>
</dbReference>
<dbReference type="InterPro" id="IPR043136">
    <property type="entry name" value="B30.2/SPRY_sf"/>
</dbReference>
<dbReference type="AlphaFoldDB" id="A0A183BU50"/>
<dbReference type="SUPFAM" id="SSF49899">
    <property type="entry name" value="Concanavalin A-like lectins/glucanases"/>
    <property type="match status" value="1"/>
</dbReference>
<dbReference type="Gene3D" id="2.60.120.920">
    <property type="match status" value="1"/>
</dbReference>
<name>A0A183BU50_GLOPA</name>
<dbReference type="Pfam" id="PF00622">
    <property type="entry name" value="SPRY"/>
    <property type="match status" value="1"/>
</dbReference>
<dbReference type="PROSITE" id="PS50188">
    <property type="entry name" value="B302_SPRY"/>
    <property type="match status" value="1"/>
</dbReference>
<evidence type="ECO:0000313" key="3">
    <source>
        <dbReference type="WBParaSite" id="GPLIN_000413600"/>
    </source>
</evidence>
<evidence type="ECO:0000313" key="2">
    <source>
        <dbReference type="Proteomes" id="UP000050741"/>
    </source>
</evidence>
<dbReference type="SMART" id="SM00449">
    <property type="entry name" value="SPRY"/>
    <property type="match status" value="1"/>
</dbReference>
<feature type="domain" description="B30.2/SPRY" evidence="1">
    <location>
        <begin position="45"/>
        <end position="237"/>
    </location>
</feature>
<dbReference type="InterPro" id="IPR013320">
    <property type="entry name" value="ConA-like_dom_sf"/>
</dbReference>
<keyword evidence="2" id="KW-1185">Reference proteome</keyword>
<organism evidence="2 3">
    <name type="scientific">Globodera pallida</name>
    <name type="common">Potato cyst nematode worm</name>
    <name type="synonym">Heterodera pallida</name>
    <dbReference type="NCBI Taxonomy" id="36090"/>
    <lineage>
        <taxon>Eukaryota</taxon>
        <taxon>Metazoa</taxon>
        <taxon>Ecdysozoa</taxon>
        <taxon>Nematoda</taxon>
        <taxon>Chromadorea</taxon>
        <taxon>Rhabditida</taxon>
        <taxon>Tylenchina</taxon>
        <taxon>Tylenchomorpha</taxon>
        <taxon>Tylenchoidea</taxon>
        <taxon>Heteroderidae</taxon>
        <taxon>Heteroderinae</taxon>
        <taxon>Globodera</taxon>
    </lineage>
</organism>
<sequence length="251" mass="27775">MANSGGASNENDSQIKCRRRFPLELQCELFSTLPFQYGRRLLLLCHPVATNCVVLVRNQKERLKNGWDPTACHEYLTLIEPGRSVVQHFPSCCSVYAKRPIPKNGIFYYEVNIVVGKLSYDAIGLATKAMPFAQFSRPANSKGGTIAFWGNGIYAIYWSHPAEGGMPSNGRRLSLGAGDVIGCGVNLATRQMFHTKNGERLDTANLFVANSADDLFPCVIMLNPGDKIEANFGPNFKFNIAEVINRFYGVL</sequence>
<evidence type="ECO:0000259" key="1">
    <source>
        <dbReference type="PROSITE" id="PS50188"/>
    </source>
</evidence>
<reference evidence="3" key="2">
    <citation type="submission" date="2016-06" db="UniProtKB">
        <authorList>
            <consortium name="WormBaseParasite"/>
        </authorList>
    </citation>
    <scope>IDENTIFICATION</scope>
</reference>
<reference evidence="2" key="1">
    <citation type="submission" date="2014-05" db="EMBL/GenBank/DDBJ databases">
        <title>The genome and life-stage specific transcriptomes of Globodera pallida elucidate key aspects of plant parasitism by a cyst nematode.</title>
        <authorList>
            <person name="Cotton J.A."/>
            <person name="Lilley C.J."/>
            <person name="Jones L.M."/>
            <person name="Kikuchi T."/>
            <person name="Reid A.J."/>
            <person name="Thorpe P."/>
            <person name="Tsai I.J."/>
            <person name="Beasley H."/>
            <person name="Blok V."/>
            <person name="Cock P.J.A."/>
            <person name="Van den Akker S.E."/>
            <person name="Holroyd N."/>
            <person name="Hunt M."/>
            <person name="Mantelin S."/>
            <person name="Naghra H."/>
            <person name="Pain A."/>
            <person name="Palomares-Rius J.E."/>
            <person name="Zarowiecki M."/>
            <person name="Berriman M."/>
            <person name="Jones J.T."/>
            <person name="Urwin P.E."/>
        </authorList>
    </citation>
    <scope>NUCLEOTIDE SEQUENCE [LARGE SCALE GENOMIC DNA]</scope>
    <source>
        <strain evidence="2">Lindley</strain>
    </source>
</reference>
<dbReference type="InterPro" id="IPR044736">
    <property type="entry name" value="Gid1/RanBPM/SPLA_SPRY"/>
</dbReference>
<dbReference type="Proteomes" id="UP000050741">
    <property type="component" value="Unassembled WGS sequence"/>
</dbReference>
<dbReference type="CDD" id="cd12885">
    <property type="entry name" value="SPRY_RanBP_like"/>
    <property type="match status" value="1"/>
</dbReference>
<protein>
    <submittedName>
        <fullName evidence="3">B30.2/SPRY domain-containing protein</fullName>
    </submittedName>
</protein>
<dbReference type="InterPro" id="IPR001870">
    <property type="entry name" value="B30.2/SPRY"/>
</dbReference>
<proteinExistence type="predicted"/>
<dbReference type="WBParaSite" id="GPLIN_000413600">
    <property type="protein sequence ID" value="GPLIN_000413600"/>
    <property type="gene ID" value="GPLIN_000413600"/>
</dbReference>
<accession>A0A183BU50</accession>